<keyword evidence="1" id="KW-1133">Transmembrane helix</keyword>
<dbReference type="AlphaFoldDB" id="A0A3B6SPA9"/>
<feature type="transmembrane region" description="Helical" evidence="1">
    <location>
        <begin position="12"/>
        <end position="37"/>
    </location>
</feature>
<evidence type="ECO:0000313" key="2">
    <source>
        <dbReference type="EnsemblPlants" id="TraesCS7B02G442800.1.cds1"/>
    </source>
</evidence>
<name>A0A3B6SPA9_WHEAT</name>
<reference evidence="2" key="2">
    <citation type="submission" date="2018-10" db="UniProtKB">
        <authorList>
            <consortium name="EnsemblPlants"/>
        </authorList>
    </citation>
    <scope>IDENTIFICATION</scope>
</reference>
<feature type="transmembrane region" description="Helical" evidence="1">
    <location>
        <begin position="200"/>
        <end position="221"/>
    </location>
</feature>
<dbReference type="Proteomes" id="UP000019116">
    <property type="component" value="Chromosome 7B"/>
</dbReference>
<evidence type="ECO:0000256" key="1">
    <source>
        <dbReference type="SAM" id="Phobius"/>
    </source>
</evidence>
<accession>A0A3B6SPA9</accession>
<dbReference type="Gramene" id="TraesSYM7B03G04302500.1">
    <property type="protein sequence ID" value="TraesSYM7B03G04302500.1.CDS1"/>
    <property type="gene ID" value="TraesSYM7B03G04302500"/>
</dbReference>
<keyword evidence="3" id="KW-1185">Reference proteome</keyword>
<keyword evidence="1" id="KW-0472">Membrane</keyword>
<proteinExistence type="predicted"/>
<protein>
    <submittedName>
        <fullName evidence="2">Uncharacterized protein</fullName>
    </submittedName>
</protein>
<feature type="transmembrane region" description="Helical" evidence="1">
    <location>
        <begin position="233"/>
        <end position="256"/>
    </location>
</feature>
<dbReference type="OMA" id="ICAHYIG"/>
<keyword evidence="1" id="KW-0812">Transmembrane</keyword>
<dbReference type="SMR" id="A0A3B6SPA9"/>
<dbReference type="Gramene" id="TraesCS7B03G1195400.1">
    <property type="protein sequence ID" value="TraesCS7B03G1195400.1.CDS1"/>
    <property type="gene ID" value="TraesCS7B03G1195400"/>
</dbReference>
<feature type="transmembrane region" description="Helical" evidence="1">
    <location>
        <begin position="73"/>
        <end position="91"/>
    </location>
</feature>
<organism evidence="2">
    <name type="scientific">Triticum aestivum</name>
    <name type="common">Wheat</name>
    <dbReference type="NCBI Taxonomy" id="4565"/>
    <lineage>
        <taxon>Eukaryota</taxon>
        <taxon>Viridiplantae</taxon>
        <taxon>Streptophyta</taxon>
        <taxon>Embryophyta</taxon>
        <taxon>Tracheophyta</taxon>
        <taxon>Spermatophyta</taxon>
        <taxon>Magnoliopsida</taxon>
        <taxon>Liliopsida</taxon>
        <taxon>Poales</taxon>
        <taxon>Poaceae</taxon>
        <taxon>BOP clade</taxon>
        <taxon>Pooideae</taxon>
        <taxon>Triticodae</taxon>
        <taxon>Triticeae</taxon>
        <taxon>Triticinae</taxon>
        <taxon>Triticum</taxon>
    </lineage>
</organism>
<reference evidence="2" key="1">
    <citation type="submission" date="2018-08" db="EMBL/GenBank/DDBJ databases">
        <authorList>
            <person name="Rossello M."/>
        </authorList>
    </citation>
    <scope>NUCLEOTIDE SEQUENCE [LARGE SCALE GENOMIC DNA]</scope>
    <source>
        <strain evidence="2">cv. Chinese Spring</strain>
    </source>
</reference>
<dbReference type="Gramene" id="TraesARI7B03G04037300.1">
    <property type="protein sequence ID" value="TraesARI7B03G04037300.1.CDS1"/>
    <property type="gene ID" value="TraesARI7B03G04037300"/>
</dbReference>
<dbReference type="EnsemblPlants" id="TraesCS7B02G442800.1">
    <property type="protein sequence ID" value="TraesCS7B02G442800.1.cds1"/>
    <property type="gene ID" value="TraesCS7B02G442800"/>
</dbReference>
<dbReference type="Gramene" id="TraesWEE_scaffold_070756_01G000100.1">
    <property type="protein sequence ID" value="TraesWEE_scaffold_070756_01G000100.1"/>
    <property type="gene ID" value="TraesWEE_scaffold_070756_01G000100"/>
</dbReference>
<evidence type="ECO:0000313" key="3">
    <source>
        <dbReference type="Proteomes" id="UP000019116"/>
    </source>
</evidence>
<dbReference type="Gramene" id="TraesCS7B02G442800.1">
    <property type="protein sequence ID" value="TraesCS7B02G442800.1.cds1"/>
    <property type="gene ID" value="TraesCS7B02G442800"/>
</dbReference>
<sequence>MATTFRHIFLKAAEAFCWLICTISGMLLLVLALTLFASTSSTHPSPSSAPTASSTSYHGTCDEDELHRLMATHVGYVVCAMAIAMLLMVFVRKVADGAAKDHERVAASEDAAYKAAYDAAEVAKEAIGRAEKEVKELNDPRRVNLALGVLEGDQALADARKKLDACVQEYRRATDKVERLKPKEGIARLNKRWRIAARSAFSLAICAHYIGLGCVGFAFYYSLEIETKCMTSFLTILLFVLTGVVSTTIHGLLLWVSLTQN</sequence>